<dbReference type="Gene3D" id="4.10.70.10">
    <property type="entry name" value="Disintegrin domain"/>
    <property type="match status" value="1"/>
</dbReference>
<dbReference type="SMART" id="SM00608">
    <property type="entry name" value="ACR"/>
    <property type="match status" value="1"/>
</dbReference>
<proteinExistence type="predicted"/>
<evidence type="ECO:0000259" key="7">
    <source>
        <dbReference type="PROSITE" id="PS50214"/>
    </source>
</evidence>
<dbReference type="PANTHER" id="PTHR11905">
    <property type="entry name" value="ADAM A DISINTEGRIN AND METALLOPROTEASE DOMAIN"/>
    <property type="match status" value="1"/>
</dbReference>
<evidence type="ECO:0000256" key="4">
    <source>
        <dbReference type="ARBA" id="ARBA00023157"/>
    </source>
</evidence>
<comment type="caution">
    <text evidence="8">The sequence shown here is derived from an EMBL/GenBank/DDBJ whole genome shotgun (WGS) entry which is preliminary data.</text>
</comment>
<keyword evidence="3" id="KW-0800">Toxin</keyword>
<dbReference type="SMART" id="SM00181">
    <property type="entry name" value="EGF"/>
    <property type="match status" value="2"/>
</dbReference>
<dbReference type="SUPFAM" id="SSF57552">
    <property type="entry name" value="Blood coagulation inhibitor (disintegrin)"/>
    <property type="match status" value="1"/>
</dbReference>
<dbReference type="InterPro" id="IPR006586">
    <property type="entry name" value="ADAM_Cys-rich"/>
</dbReference>
<comment type="subcellular location">
    <subcellularLocation>
        <location evidence="1">Secreted</location>
    </subcellularLocation>
</comment>
<evidence type="ECO:0000313" key="9">
    <source>
        <dbReference type="Proteomes" id="UP000826234"/>
    </source>
</evidence>
<keyword evidence="5" id="KW-0245">EGF-like domain</keyword>
<dbReference type="InterPro" id="IPR036436">
    <property type="entry name" value="Disintegrin_dom_sf"/>
</dbReference>
<dbReference type="EMBL" id="JAIPUX010003289">
    <property type="protein sequence ID" value="KAH0620682.1"/>
    <property type="molecule type" value="Genomic_DNA"/>
</dbReference>
<reference evidence="8 9" key="1">
    <citation type="journal article" date="2022" name="Gigascience">
        <title>A chromosome-level genome assembly and annotation of the desert horned lizard, Phrynosoma platyrhinos, provides insight into chromosomal rearrangements among reptiles.</title>
        <authorList>
            <person name="Koochekian N."/>
            <person name="Ascanio A."/>
            <person name="Farleigh K."/>
            <person name="Card D.C."/>
            <person name="Schield D.R."/>
            <person name="Castoe T.A."/>
            <person name="Jezkova T."/>
        </authorList>
    </citation>
    <scope>NUCLEOTIDE SEQUENCE [LARGE SCALE GENOMIC DNA]</scope>
    <source>
        <strain evidence="8">NK-2021</strain>
    </source>
</reference>
<dbReference type="Pfam" id="PF08516">
    <property type="entry name" value="ADAM_CR"/>
    <property type="match status" value="1"/>
</dbReference>
<gene>
    <name evidence="8" type="ORF">JD844_021360</name>
</gene>
<dbReference type="PROSITE" id="PS01186">
    <property type="entry name" value="EGF_2"/>
    <property type="match status" value="2"/>
</dbReference>
<evidence type="ECO:0000256" key="1">
    <source>
        <dbReference type="ARBA" id="ARBA00004613"/>
    </source>
</evidence>
<organism evidence="8 9">
    <name type="scientific">Phrynosoma platyrhinos</name>
    <name type="common">Desert horned lizard</name>
    <dbReference type="NCBI Taxonomy" id="52577"/>
    <lineage>
        <taxon>Eukaryota</taxon>
        <taxon>Metazoa</taxon>
        <taxon>Chordata</taxon>
        <taxon>Craniata</taxon>
        <taxon>Vertebrata</taxon>
        <taxon>Euteleostomi</taxon>
        <taxon>Lepidosauria</taxon>
        <taxon>Squamata</taxon>
        <taxon>Bifurcata</taxon>
        <taxon>Unidentata</taxon>
        <taxon>Episquamata</taxon>
        <taxon>Toxicofera</taxon>
        <taxon>Iguania</taxon>
        <taxon>Phrynosomatidae</taxon>
        <taxon>Phrynosomatinae</taxon>
        <taxon>Phrynosoma</taxon>
    </lineage>
</organism>
<dbReference type="PANTHER" id="PTHR11905:SF251">
    <property type="entry name" value="MEDIATOR COMPLEX SUBUNIT 6"/>
    <property type="match status" value="1"/>
</dbReference>
<evidence type="ECO:0000259" key="6">
    <source>
        <dbReference type="PROSITE" id="PS50026"/>
    </source>
</evidence>
<name>A0ABQ7STE3_PHRPL</name>
<keyword evidence="2" id="KW-0964">Secreted</keyword>
<dbReference type="PROSITE" id="PS50214">
    <property type="entry name" value="DISINTEGRIN_2"/>
    <property type="match status" value="1"/>
</dbReference>
<keyword evidence="4 5" id="KW-1015">Disulfide bond</keyword>
<evidence type="ECO:0000256" key="2">
    <source>
        <dbReference type="ARBA" id="ARBA00022525"/>
    </source>
</evidence>
<dbReference type="InterPro" id="IPR000742">
    <property type="entry name" value="EGF"/>
</dbReference>
<evidence type="ECO:0000313" key="8">
    <source>
        <dbReference type="EMBL" id="KAH0620682.1"/>
    </source>
</evidence>
<dbReference type="InterPro" id="IPR001762">
    <property type="entry name" value="Disintegrin_dom"/>
</dbReference>
<feature type="disulfide bond" evidence="5">
    <location>
        <begin position="55"/>
        <end position="64"/>
    </location>
</feature>
<feature type="domain" description="Disintegrin" evidence="7">
    <location>
        <begin position="12"/>
        <end position="120"/>
    </location>
</feature>
<keyword evidence="9" id="KW-1185">Reference proteome</keyword>
<dbReference type="Proteomes" id="UP000826234">
    <property type="component" value="Unassembled WGS sequence"/>
</dbReference>
<dbReference type="PROSITE" id="PS50026">
    <property type="entry name" value="EGF_3"/>
    <property type="match status" value="1"/>
</dbReference>
<evidence type="ECO:0000256" key="5">
    <source>
        <dbReference type="PROSITE-ProRule" id="PRU00076"/>
    </source>
</evidence>
<feature type="domain" description="EGF-like" evidence="6">
    <location>
        <begin position="32"/>
        <end position="65"/>
    </location>
</feature>
<protein>
    <submittedName>
        <fullName evidence="8">Uncharacterized protein</fullName>
    </submittedName>
</protein>
<comment type="caution">
    <text evidence="5">Lacks conserved residue(s) required for the propagation of feature annotation.</text>
</comment>
<accession>A0ABQ7STE3</accession>
<sequence>MKIPDTGAVEDGTPCGKDMMCIGGECLEVSLLNYDCNFTKCHNRGICNSRRHCHCDHGWAPPDCLNEGYGGSIDSGPASKDRSAIIAGTVDPRKNNSVCDLPEYCQGTSEWCPEDVYVQDGAPCRDGAYCYQGNCTTHDEQCKMIFGSKATVASDDCFRIINAQGDRFGNCGLNHGFYSKCNTLNILCGRLQCDNVDDLPSLEEHSTIIQSYAGSKECWGFDYHTGVKIPDTRTVGDGTPCGKDMMCIGGECLEVSLLNYDCNFTKCHNRVICNSRKHCHCDHGWAPPDCLNKGYGGSIDSGPASEDGSAIIAKTVEGTLFVLSSAMMAFVLVRELIAALAHSQEELARRVGDLERTLDQVKMWVQHFQANRSPPRQ</sequence>
<evidence type="ECO:0000256" key="3">
    <source>
        <dbReference type="ARBA" id="ARBA00022656"/>
    </source>
</evidence>